<gene>
    <name evidence="1" type="ORF">SAMN05216234_10776</name>
</gene>
<evidence type="ECO:0000313" key="2">
    <source>
        <dbReference type="Proteomes" id="UP000199227"/>
    </source>
</evidence>
<dbReference type="Proteomes" id="UP000199227">
    <property type="component" value="Unassembled WGS sequence"/>
</dbReference>
<keyword evidence="2" id="KW-1185">Reference proteome</keyword>
<name>A0A1I5MY58_9BACT</name>
<accession>A0A1I5MY58</accession>
<protein>
    <submittedName>
        <fullName evidence="1">Uncharacterized protein</fullName>
    </submittedName>
</protein>
<sequence>MIELSGDYKKRYDALVQKAKSNSEDEKLKSVIAFDTIVKEIEKNGFMEIIDLDPYFGDTLLPLKEHTDLLEKNFPEEFSFFKAFMEDLQEEIELYFEVTEMYEDEEFDQFVEDIKTIKSRYSEIFKKDYKEKMNSFAMHLVNTFNTKSSE</sequence>
<dbReference type="AlphaFoldDB" id="A0A1I5MY58"/>
<reference evidence="1 2" key="1">
    <citation type="submission" date="2016-10" db="EMBL/GenBank/DDBJ databases">
        <authorList>
            <person name="de Groot N.N."/>
        </authorList>
    </citation>
    <scope>NUCLEOTIDE SEQUENCE [LARGE SCALE GENOMIC DNA]</scope>
    <source>
        <strain evidence="1 2">EP1-55-1</strain>
    </source>
</reference>
<dbReference type="EMBL" id="FOXB01000007">
    <property type="protein sequence ID" value="SFP14400.1"/>
    <property type="molecule type" value="Genomic_DNA"/>
</dbReference>
<dbReference type="STRING" id="223786.SAMN05216234_10776"/>
<proteinExistence type="predicted"/>
<evidence type="ECO:0000313" key="1">
    <source>
        <dbReference type="EMBL" id="SFP14400.1"/>
    </source>
</evidence>
<organism evidence="1 2">
    <name type="scientific">Hydrogenimonas thermophila</name>
    <dbReference type="NCBI Taxonomy" id="223786"/>
    <lineage>
        <taxon>Bacteria</taxon>
        <taxon>Pseudomonadati</taxon>
        <taxon>Campylobacterota</taxon>
        <taxon>Epsilonproteobacteria</taxon>
        <taxon>Campylobacterales</taxon>
        <taxon>Hydrogenimonadaceae</taxon>
        <taxon>Hydrogenimonas</taxon>
    </lineage>
</organism>
<dbReference type="RefSeq" id="WP_092911438.1">
    <property type="nucleotide sequence ID" value="NZ_CP136592.1"/>
</dbReference>